<proteinExistence type="predicted"/>
<dbReference type="FunFam" id="3.80.10.10:FF:000269">
    <property type="entry name" value="Piriformospora indica-insensitive protein 2"/>
    <property type="match status" value="1"/>
</dbReference>
<dbReference type="EMBL" id="VIEB01000455">
    <property type="protein sequence ID" value="TQD90342.1"/>
    <property type="molecule type" value="Genomic_DNA"/>
</dbReference>
<evidence type="ECO:0000256" key="5">
    <source>
        <dbReference type="ARBA" id="ARBA00022737"/>
    </source>
</evidence>
<evidence type="ECO:0000313" key="9">
    <source>
        <dbReference type="Proteomes" id="UP000315295"/>
    </source>
</evidence>
<gene>
    <name evidence="8" type="ORF">C1H46_024109</name>
</gene>
<organism evidence="8 9">
    <name type="scientific">Malus baccata</name>
    <name type="common">Siberian crab apple</name>
    <name type="synonym">Pyrus baccata</name>
    <dbReference type="NCBI Taxonomy" id="106549"/>
    <lineage>
        <taxon>Eukaryota</taxon>
        <taxon>Viridiplantae</taxon>
        <taxon>Streptophyta</taxon>
        <taxon>Embryophyta</taxon>
        <taxon>Tracheophyta</taxon>
        <taxon>Spermatophyta</taxon>
        <taxon>Magnoliopsida</taxon>
        <taxon>eudicotyledons</taxon>
        <taxon>Gunneridae</taxon>
        <taxon>Pentapetalae</taxon>
        <taxon>rosids</taxon>
        <taxon>fabids</taxon>
        <taxon>Rosales</taxon>
        <taxon>Rosaceae</taxon>
        <taxon>Amygdaloideae</taxon>
        <taxon>Maleae</taxon>
        <taxon>Malus</taxon>
    </lineage>
</organism>
<evidence type="ECO:0008006" key="10">
    <source>
        <dbReference type="Google" id="ProtNLM"/>
    </source>
</evidence>
<feature type="signal peptide" evidence="7">
    <location>
        <begin position="1"/>
        <end position="42"/>
    </location>
</feature>
<dbReference type="FunFam" id="3.80.10.10:FF:000833">
    <property type="entry name" value="Protein TOO MANY MOUTHS"/>
    <property type="match status" value="1"/>
</dbReference>
<keyword evidence="5" id="KW-0677">Repeat</keyword>
<dbReference type="Gene3D" id="3.80.10.10">
    <property type="entry name" value="Ribonuclease Inhibitor"/>
    <property type="match status" value="3"/>
</dbReference>
<dbReference type="InterPro" id="IPR032675">
    <property type="entry name" value="LRR_dom_sf"/>
</dbReference>
<comment type="caution">
    <text evidence="8">The sequence shown here is derived from an EMBL/GenBank/DDBJ whole genome shotgun (WGS) entry which is preliminary data.</text>
</comment>
<dbReference type="PRINTS" id="PR00019">
    <property type="entry name" value="LEURICHRPT"/>
</dbReference>
<accession>A0A540LVN6</accession>
<dbReference type="GO" id="GO:0051707">
    <property type="term" value="P:response to other organism"/>
    <property type="evidence" value="ECO:0007669"/>
    <property type="project" value="UniProtKB-ARBA"/>
</dbReference>
<dbReference type="PANTHER" id="PTHR48064:SF6">
    <property type="entry name" value="RECEPTOR-LIKE PROTEIN KINASE 2"/>
    <property type="match status" value="1"/>
</dbReference>
<evidence type="ECO:0000256" key="4">
    <source>
        <dbReference type="ARBA" id="ARBA00022729"/>
    </source>
</evidence>
<evidence type="ECO:0000256" key="1">
    <source>
        <dbReference type="ARBA" id="ARBA00004236"/>
    </source>
</evidence>
<keyword evidence="2" id="KW-1003">Cell membrane</keyword>
<dbReference type="Pfam" id="PF00560">
    <property type="entry name" value="LRR_1"/>
    <property type="match status" value="4"/>
</dbReference>
<evidence type="ECO:0000256" key="2">
    <source>
        <dbReference type="ARBA" id="ARBA00022475"/>
    </source>
</evidence>
<dbReference type="InterPro" id="IPR001611">
    <property type="entry name" value="Leu-rich_rpt"/>
</dbReference>
<evidence type="ECO:0000256" key="6">
    <source>
        <dbReference type="ARBA" id="ARBA00023136"/>
    </source>
</evidence>
<reference evidence="8 9" key="1">
    <citation type="journal article" date="2019" name="G3 (Bethesda)">
        <title>Sequencing of a Wild Apple (Malus baccata) Genome Unravels the Differences Between Cultivated and Wild Apple Species Regarding Disease Resistance and Cold Tolerance.</title>
        <authorList>
            <person name="Chen X."/>
        </authorList>
    </citation>
    <scope>NUCLEOTIDE SEQUENCE [LARGE SCALE GENOMIC DNA]</scope>
    <source>
        <strain evidence="9">cv. Shandingzi</strain>
        <tissue evidence="8">Leaves</tissue>
    </source>
</reference>
<dbReference type="Proteomes" id="UP000315295">
    <property type="component" value="Unassembled WGS sequence"/>
</dbReference>
<protein>
    <recommendedName>
        <fullName evidence="10">Leucine-rich repeat-containing N-terminal plant-type domain-containing protein</fullName>
    </recommendedName>
</protein>
<evidence type="ECO:0000313" key="8">
    <source>
        <dbReference type="EMBL" id="TQD90342.1"/>
    </source>
</evidence>
<comment type="subcellular location">
    <subcellularLocation>
        <location evidence="1">Cell membrane</location>
    </subcellularLocation>
</comment>
<evidence type="ECO:0000256" key="7">
    <source>
        <dbReference type="SAM" id="SignalP"/>
    </source>
</evidence>
<keyword evidence="3" id="KW-0433">Leucine-rich repeat</keyword>
<keyword evidence="4 7" id="KW-0732">Signal</keyword>
<dbReference type="PANTHER" id="PTHR48064">
    <property type="entry name" value="OS01G0750400 PROTEIN"/>
    <property type="match status" value="1"/>
</dbReference>
<dbReference type="Pfam" id="PF13855">
    <property type="entry name" value="LRR_8"/>
    <property type="match status" value="1"/>
</dbReference>
<feature type="chain" id="PRO_5022108281" description="Leucine-rich repeat-containing N-terminal plant-type domain-containing protein" evidence="7">
    <location>
        <begin position="43"/>
        <end position="470"/>
    </location>
</feature>
<dbReference type="InterPro" id="IPR003591">
    <property type="entry name" value="Leu-rich_rpt_typical-subtyp"/>
</dbReference>
<dbReference type="GO" id="GO:0005886">
    <property type="term" value="C:plasma membrane"/>
    <property type="evidence" value="ECO:0007669"/>
    <property type="project" value="UniProtKB-SubCell"/>
</dbReference>
<dbReference type="SMART" id="SM00369">
    <property type="entry name" value="LRR_TYP"/>
    <property type="match status" value="3"/>
</dbReference>
<keyword evidence="9" id="KW-1185">Reference proteome</keyword>
<sequence length="470" mass="51003">MLQLSKPPIYLDTMCLPFPLSLPPLLLLLLLLLSHPPSTTTAATMLPSESETLFKIMESMSSDQPWRISHPTPCQPSSSWPGIECKIGKDNRPHVSRLDFGTPPNPSCKKTATFPSLIFSLPFLQSAFFFNCFTHTKTTLSVPQNRASSPASLQQLSLRSNPALSGPIPPQISDLKSLEILTLSQNRLSGPIPSEIFTLLKLIHLDLSYNVLTGTIPMQLGSLRNLQGLDLSYNSLIGSIPDTVGQLGLLQKVDFSSNQLTGSIPNGIKKLGLLVFMALSNNKLSGKFPKGLEKLQSLQYFILDGNPMHIPLPLEFGKLVKLQELRLADSGYSGTIPESFSQLKNLSTLSLQDNRLTGEIPVGFGSLSHIYHMNLSRNMLGGVVPFNASFLKRLGRNLDLSGNPGLCVSSSEAHSLKVGVNVCGSSDQIASPALPLKNSQAPSPSGLSIKPFFLYAVLCVLGLHHQMFLV</sequence>
<dbReference type="STRING" id="106549.A0A540LVN6"/>
<evidence type="ECO:0000256" key="3">
    <source>
        <dbReference type="ARBA" id="ARBA00022614"/>
    </source>
</evidence>
<dbReference type="AlphaFoldDB" id="A0A540LVN6"/>
<keyword evidence="6" id="KW-0472">Membrane</keyword>
<name>A0A540LVN6_MALBA</name>
<dbReference type="InterPro" id="IPR053038">
    <property type="entry name" value="RLP_Defense"/>
</dbReference>
<dbReference type="SUPFAM" id="SSF52058">
    <property type="entry name" value="L domain-like"/>
    <property type="match status" value="1"/>
</dbReference>